<dbReference type="AlphaFoldDB" id="L8E838"/>
<organism evidence="1">
    <name type="scientific">Homo sapiens</name>
    <name type="common">Human</name>
    <dbReference type="NCBI Taxonomy" id="9606"/>
    <lineage>
        <taxon>Eukaryota</taxon>
        <taxon>Metazoa</taxon>
        <taxon>Chordata</taxon>
        <taxon>Craniata</taxon>
        <taxon>Vertebrata</taxon>
        <taxon>Euteleostomi</taxon>
        <taxon>Mammalia</taxon>
        <taxon>Eutheria</taxon>
        <taxon>Euarchontoglires</taxon>
        <taxon>Primates</taxon>
        <taxon>Haplorrhini</taxon>
        <taxon>Catarrhini</taxon>
        <taxon>Hominidae</taxon>
        <taxon>Homo</taxon>
    </lineage>
</organism>
<dbReference type="EMBL" id="HF583772">
    <property type="protein sequence ID" value="CCQ43269.1"/>
    <property type="molecule type" value="Genomic_DNA"/>
</dbReference>
<accession>L8E838</accession>
<dbReference type="ChiTaRS" id="USP9Y">
    <property type="organism name" value="human"/>
</dbReference>
<reference evidence="1" key="1">
    <citation type="journal article" date="2013" name="PLoS ONE">
        <title>Direct detection of alternative open reading frames translation products in human significantly expands the proteome.</title>
        <authorList>
            <person name="Vanderperre B."/>
            <person name="Lucier J.-F."/>
            <person name="Motard J."/>
            <person name="Tremblay G."/>
            <person name="Vanderperre S."/>
            <person name="Wisztorski M."/>
            <person name="Salzet M."/>
            <person name="Boisvert F.-M."/>
            <person name="Roucou X."/>
        </authorList>
    </citation>
    <scope>NUCLEOTIDE SEQUENCE</scope>
</reference>
<gene>
    <name evidence="1" type="primary">USP9Y</name>
</gene>
<evidence type="ECO:0000313" key="1">
    <source>
        <dbReference type="EMBL" id="CCQ43269.1"/>
    </source>
</evidence>
<sequence>MTRMPQMSMSPLHQKMPHYILIHLPLSINRIIMYMDSHIQDQQHIT</sequence>
<proteinExistence type="predicted"/>
<name>L8E838_HUMAN</name>
<protein>
    <submittedName>
        <fullName evidence="1">Alternative protein USP9Y</fullName>
    </submittedName>
</protein>